<dbReference type="Proteomes" id="UP000035034">
    <property type="component" value="Unassembled WGS sequence"/>
</dbReference>
<keyword evidence="1" id="KW-0812">Transmembrane</keyword>
<name>H0R1M4_9ACTN</name>
<organism evidence="2 3">
    <name type="scientific">Gordonia effusa NBRC 100432</name>
    <dbReference type="NCBI Taxonomy" id="1077974"/>
    <lineage>
        <taxon>Bacteria</taxon>
        <taxon>Bacillati</taxon>
        <taxon>Actinomycetota</taxon>
        <taxon>Actinomycetes</taxon>
        <taxon>Mycobacteriales</taxon>
        <taxon>Gordoniaceae</taxon>
        <taxon>Gordonia</taxon>
    </lineage>
</organism>
<keyword evidence="1" id="KW-0472">Membrane</keyword>
<dbReference type="OrthoDB" id="4366353at2"/>
<dbReference type="STRING" id="1077974.GOEFS_071_00190"/>
<dbReference type="EMBL" id="BAEH01000071">
    <property type="protein sequence ID" value="GAB18975.1"/>
    <property type="molecule type" value="Genomic_DNA"/>
</dbReference>
<comment type="caution">
    <text evidence="2">The sequence shown here is derived from an EMBL/GenBank/DDBJ whole genome shotgun (WGS) entry which is preliminary data.</text>
</comment>
<dbReference type="eggNOG" id="ENOG5033PF8">
    <property type="taxonomic scope" value="Bacteria"/>
</dbReference>
<proteinExistence type="predicted"/>
<sequence>MTNFPPGPVPAGPAPFTPVSATKKSKLPLITLVIGALLLVVALVFSFYPFARSADGGPTSAFRAQQELDKVVFGFAQSTGAKYTGSITYSFVNSPNTPERTINFKNLVVASNNNAEGGLSIDGVEAQYRQLGNDVYANGSKTFWTKLMPSVPETLDLDSAASKWVAADSTGLLWLGFLAPRRFAGRLAIGDTSKNIALGQELESPNKGLPDARFWPTSDPTIKKTDNSITAGTMTTTFDPETKAITHIKGSGVSQGTTKYKIDASVAPVTENDLSKLFANERSFAPELTAVPALGLRPQTPMFKKVDGGQCTPARCEFIYDVQGKLTTTRSLTGYFNYGVTGTFTANNAPVGGTCNKVVRVNFNTTGRVQCDAVNLGNLPNGTSIRPKFESKYLPFITSSAADISRIIDNNEKSVKKELKFARTGSKRSGGPTTYNSQVTDMPSAYVVEQGGYQFDGFGPSGSFLVSFSPGYDQHVNGGVFDPSWAGTTKLREQAAQQVKAAAGTEVVWVMAEQNAAVAARALLASAGITSSQIVVINIAAD</sequence>
<evidence type="ECO:0000313" key="3">
    <source>
        <dbReference type="Proteomes" id="UP000035034"/>
    </source>
</evidence>
<reference evidence="2 3" key="1">
    <citation type="submission" date="2011-12" db="EMBL/GenBank/DDBJ databases">
        <title>Whole genome shotgun sequence of Gordonia effusa NBRC 100432.</title>
        <authorList>
            <person name="Yoshida I."/>
            <person name="Takarada H."/>
            <person name="Hosoyama A."/>
            <person name="Tsuchikane K."/>
            <person name="Katsumata H."/>
            <person name="Yamazaki S."/>
            <person name="Fujita N."/>
        </authorList>
    </citation>
    <scope>NUCLEOTIDE SEQUENCE [LARGE SCALE GENOMIC DNA]</scope>
    <source>
        <strain evidence="2 3">NBRC 100432</strain>
    </source>
</reference>
<protein>
    <submittedName>
        <fullName evidence="2">Uncharacterized protein</fullName>
    </submittedName>
</protein>
<gene>
    <name evidence="2" type="ORF">GOEFS_071_00190</name>
</gene>
<dbReference type="AlphaFoldDB" id="H0R1M4"/>
<evidence type="ECO:0000313" key="2">
    <source>
        <dbReference type="EMBL" id="GAB18975.1"/>
    </source>
</evidence>
<keyword evidence="1" id="KW-1133">Transmembrane helix</keyword>
<dbReference type="RefSeq" id="WP_007318311.1">
    <property type="nucleotide sequence ID" value="NZ_BAEH01000071.1"/>
</dbReference>
<keyword evidence="3" id="KW-1185">Reference proteome</keyword>
<feature type="transmembrane region" description="Helical" evidence="1">
    <location>
        <begin position="29"/>
        <end position="51"/>
    </location>
</feature>
<accession>H0R1M4</accession>
<evidence type="ECO:0000256" key="1">
    <source>
        <dbReference type="SAM" id="Phobius"/>
    </source>
</evidence>